<evidence type="ECO:0008006" key="11">
    <source>
        <dbReference type="Google" id="ProtNLM"/>
    </source>
</evidence>
<dbReference type="Pfam" id="PF02321">
    <property type="entry name" value="OEP"/>
    <property type="match status" value="2"/>
</dbReference>
<dbReference type="Gene3D" id="1.20.1600.10">
    <property type="entry name" value="Outer membrane efflux proteins (OEP)"/>
    <property type="match status" value="1"/>
</dbReference>
<keyword evidence="3" id="KW-0813">Transport</keyword>
<dbReference type="InterPro" id="IPR051906">
    <property type="entry name" value="TolC-like"/>
</dbReference>
<dbReference type="AlphaFoldDB" id="G9EIW3"/>
<dbReference type="InParanoid" id="G9EIW3"/>
<dbReference type="OrthoDB" id="9813458at2"/>
<evidence type="ECO:0000256" key="1">
    <source>
        <dbReference type="ARBA" id="ARBA00004442"/>
    </source>
</evidence>
<keyword evidence="5" id="KW-0812">Transmembrane</keyword>
<dbReference type="InterPro" id="IPR003423">
    <property type="entry name" value="OMP_efflux"/>
</dbReference>
<dbReference type="GO" id="GO:0015562">
    <property type="term" value="F:efflux transmembrane transporter activity"/>
    <property type="evidence" value="ECO:0007669"/>
    <property type="project" value="InterPro"/>
</dbReference>
<evidence type="ECO:0000256" key="3">
    <source>
        <dbReference type="ARBA" id="ARBA00022448"/>
    </source>
</evidence>
<dbReference type="PANTHER" id="PTHR30026">
    <property type="entry name" value="OUTER MEMBRANE PROTEIN TOLC"/>
    <property type="match status" value="1"/>
</dbReference>
<evidence type="ECO:0000256" key="5">
    <source>
        <dbReference type="ARBA" id="ARBA00022692"/>
    </source>
</evidence>
<feature type="signal peptide" evidence="8">
    <location>
        <begin position="1"/>
        <end position="19"/>
    </location>
</feature>
<accession>G9EIW3</accession>
<evidence type="ECO:0000256" key="2">
    <source>
        <dbReference type="ARBA" id="ARBA00007613"/>
    </source>
</evidence>
<feature type="chain" id="PRO_5003521144" description="Outer membrane protein TolC" evidence="8">
    <location>
        <begin position="20"/>
        <end position="451"/>
    </location>
</feature>
<dbReference type="SUPFAM" id="SSF56954">
    <property type="entry name" value="Outer membrane efflux proteins (OEP)"/>
    <property type="match status" value="1"/>
</dbReference>
<dbReference type="Proteomes" id="UP000002770">
    <property type="component" value="Unassembled WGS sequence"/>
</dbReference>
<evidence type="ECO:0000256" key="4">
    <source>
        <dbReference type="ARBA" id="ARBA00022452"/>
    </source>
</evidence>
<dbReference type="NCBIfam" id="TIGR01844">
    <property type="entry name" value="type_I_sec_TolC"/>
    <property type="match status" value="1"/>
</dbReference>
<dbReference type="eggNOG" id="COG1538">
    <property type="taxonomic scope" value="Bacteria"/>
</dbReference>
<protein>
    <recommendedName>
        <fullName evidence="11">Outer membrane protein TolC</fullName>
    </recommendedName>
</protein>
<evidence type="ECO:0000256" key="6">
    <source>
        <dbReference type="ARBA" id="ARBA00023136"/>
    </source>
</evidence>
<gene>
    <name evidence="9" type="ORF">LDG_5119</name>
</gene>
<reference evidence="9 10" key="1">
    <citation type="journal article" date="2011" name="BMC Genomics">
        <title>Insight into cross-talk between intra-amoebal pathogens.</title>
        <authorList>
            <person name="Gimenez G."/>
            <person name="Bertelli C."/>
            <person name="Moliner C."/>
            <person name="Robert C."/>
            <person name="Raoult D."/>
            <person name="Fournier P.E."/>
            <person name="Greub G."/>
        </authorList>
    </citation>
    <scope>NUCLEOTIDE SEQUENCE [LARGE SCALE GENOMIC DNA]</scope>
    <source>
        <strain evidence="9 10">LLAP12</strain>
    </source>
</reference>
<comment type="similarity">
    <text evidence="2">Belongs to the outer membrane factor (OMF) (TC 1.B.17) family.</text>
</comment>
<dbReference type="RefSeq" id="WP_006869110.1">
    <property type="nucleotide sequence ID" value="NZ_JH413793.1"/>
</dbReference>
<dbReference type="InterPro" id="IPR010130">
    <property type="entry name" value="T1SS_OMP_TolC"/>
</dbReference>
<keyword evidence="7" id="KW-0998">Cell outer membrane</keyword>
<keyword evidence="8" id="KW-0732">Signal</keyword>
<dbReference type="GO" id="GO:1990281">
    <property type="term" value="C:efflux pump complex"/>
    <property type="evidence" value="ECO:0007669"/>
    <property type="project" value="TreeGrafter"/>
</dbReference>
<evidence type="ECO:0000313" key="9">
    <source>
        <dbReference type="EMBL" id="EHL32881.1"/>
    </source>
</evidence>
<comment type="subcellular location">
    <subcellularLocation>
        <location evidence="1">Cell outer membrane</location>
    </subcellularLocation>
</comment>
<organism evidence="9 10">
    <name type="scientific">Legionella drancourtii LLAP12</name>
    <dbReference type="NCBI Taxonomy" id="658187"/>
    <lineage>
        <taxon>Bacteria</taxon>
        <taxon>Pseudomonadati</taxon>
        <taxon>Pseudomonadota</taxon>
        <taxon>Gammaproteobacteria</taxon>
        <taxon>Legionellales</taxon>
        <taxon>Legionellaceae</taxon>
        <taxon>Legionella</taxon>
    </lineage>
</organism>
<keyword evidence="10" id="KW-1185">Reference proteome</keyword>
<dbReference type="HOGENOM" id="CLU_012817_0_2_6"/>
<evidence type="ECO:0000313" key="10">
    <source>
        <dbReference type="Proteomes" id="UP000002770"/>
    </source>
</evidence>
<keyword evidence="6" id="KW-0472">Membrane</keyword>
<keyword evidence="4" id="KW-1134">Transmembrane beta strand</keyword>
<dbReference type="STRING" id="658187.LDG_5119"/>
<proteinExistence type="inferred from homology"/>
<name>G9EIW3_9GAMM</name>
<dbReference type="EMBL" id="JH413793">
    <property type="protein sequence ID" value="EHL32881.1"/>
    <property type="molecule type" value="Genomic_DNA"/>
</dbReference>
<dbReference type="GO" id="GO:0009279">
    <property type="term" value="C:cell outer membrane"/>
    <property type="evidence" value="ECO:0007669"/>
    <property type="project" value="UniProtKB-SubCell"/>
</dbReference>
<dbReference type="GO" id="GO:0015288">
    <property type="term" value="F:porin activity"/>
    <property type="evidence" value="ECO:0007669"/>
    <property type="project" value="TreeGrafter"/>
</dbReference>
<dbReference type="PANTHER" id="PTHR30026:SF20">
    <property type="entry name" value="OUTER MEMBRANE PROTEIN TOLC"/>
    <property type="match status" value="1"/>
</dbReference>
<evidence type="ECO:0000256" key="8">
    <source>
        <dbReference type="SAM" id="SignalP"/>
    </source>
</evidence>
<sequence>MNKRLVFISTLLMSINCNATDLINVFQQALSNDNLYQQAVLNALSHKEDVAINRAYLLPNAQFDAQPLLDQQSNSGAIVPEIEPPNNTVHSYEMRLSLSQPIFNFAVFSRYQASKVTARAALARLNADLQDLMIRVTEAYFNVLRSEKKLSYLHVNKKALARQLYDVQQKYKAGKTTKSYVYVAKSSYSAAESDLISAETQLAADKEYLTELTATDYPSLAELNNKIPLISPQPSNADKWVQKALQGNWIVKANQLKLQAAREKIKQSYADHLPTVNAKLLYDDNSFHYTQSSLIIAAGSSRLRNAAAMLNVNVPLFSGGLVVASTRKAQYNFRIAQQKLEHSLRKVTYHVRDSYRHVVANIKKIQYQHDAIQSAQSSLDGLKDRYATGAGSLTDVLTEQTKLLEAQMQYESARYDYIMNLLRLKKEAGTLSTHDLLAVNRWLHKAGKDRA</sequence>
<evidence type="ECO:0000256" key="7">
    <source>
        <dbReference type="ARBA" id="ARBA00023237"/>
    </source>
</evidence>